<feature type="region of interest" description="Disordered" evidence="1">
    <location>
        <begin position="120"/>
        <end position="140"/>
    </location>
</feature>
<feature type="region of interest" description="Disordered" evidence="1">
    <location>
        <begin position="527"/>
        <end position="640"/>
    </location>
</feature>
<keyword evidence="2" id="KW-0812">Transmembrane</keyword>
<dbReference type="AlphaFoldDB" id="A0AAN7T5I6"/>
<comment type="caution">
    <text evidence="3">The sequence shown here is derived from an EMBL/GenBank/DDBJ whole genome shotgun (WGS) entry which is preliminary data.</text>
</comment>
<dbReference type="Proteomes" id="UP001309876">
    <property type="component" value="Unassembled WGS sequence"/>
</dbReference>
<feature type="transmembrane region" description="Helical" evidence="2">
    <location>
        <begin position="848"/>
        <end position="870"/>
    </location>
</feature>
<evidence type="ECO:0000256" key="2">
    <source>
        <dbReference type="SAM" id="Phobius"/>
    </source>
</evidence>
<organism evidence="3 4">
    <name type="scientific">Lithohypha guttulata</name>
    <dbReference type="NCBI Taxonomy" id="1690604"/>
    <lineage>
        <taxon>Eukaryota</taxon>
        <taxon>Fungi</taxon>
        <taxon>Dikarya</taxon>
        <taxon>Ascomycota</taxon>
        <taxon>Pezizomycotina</taxon>
        <taxon>Eurotiomycetes</taxon>
        <taxon>Chaetothyriomycetidae</taxon>
        <taxon>Chaetothyriales</taxon>
        <taxon>Trichomeriaceae</taxon>
        <taxon>Lithohypha</taxon>
    </lineage>
</organism>
<proteinExistence type="predicted"/>
<feature type="region of interest" description="Disordered" evidence="1">
    <location>
        <begin position="74"/>
        <end position="108"/>
    </location>
</feature>
<feature type="region of interest" description="Disordered" evidence="1">
    <location>
        <begin position="373"/>
        <end position="393"/>
    </location>
</feature>
<sequence length="1237" mass="133652">MNTISSVIRNEFPRVVLERTTLLFHLADFYSSKLFTGLPPNSRGHGQCSFEGGRPKMQDGIQQWHSKQMGMGIEVKGPHLHPRNPFESPNPSTSSINETDDGSTSGQDEFHLQRYSSNAKYQHLRQISQPTSNEEKDKKPGLAIITNFAGPKMPLKSDAIRINKVSAKQVRTDRKNKALSIVSHKATQSAASPPSADHASPRLVTSGLKKLQLLSKAPKHQTQESDAKAVIHKSKSRITQRIPIGITIPAQDAVLVEQNMIDSALATATPLTPAIVVTPAGDRPSIAKRRRSTTGTRRHALVRNLSAFSKVKETSVVDDGSPLTTTIAGTTKEMSQKSPDTVVPYSADTDRPQSQGWWNLMLSPLLRAGSLASRKGLPQSDTPPVPPVPFPSTKVDLPLLSAGSDASFLVSQNDTSPDTPRRQGLARIPGSTWSRWTEWEEEREANARNNSPINTKDGDGVDMFPVGDSGLTPGPARIGLAAEYFHACAVEQATGRSYFECVNHNCAERLPKLKSIHDTADFQATLASPFHSPNVQTRAIDGDSATNPTARPLEKGSVGARKSSTTATPSIPGSARIVDTEKDKKPASSGTPDADTKISRLLTEDEARKASVSSLDQTKTREQTTSPSIAATADKDLHSAAPTPLAPQIVELRVAHSLDTTLPTSQHTPEKAPAFTNDAGPVVSPGPMSPAGQKSTVPSGAIPLSEIEPKEKSNTSFVVHTQVYPGNLPGRPAFITSETEYPPLPDRVKTVPITITEIGRDSRRLSIEERRQRYEKEDATAKQIGGLWRGRGCLPNNVCMGRGGSDRRVKRRWIFGICLSILAIVIVSIILAVTLTRRGDGTLVDSSWLNLTGFPPIPIGILTIAAPNLVAQEKQCVAPTTMWSCSVPKDDRDQIGSNESDQPNFRFEVKFRNGTVPSNMTVPLSGIKMDMAKTSNDPFTNDLFVANPAPPNQPDQLFMGQSTDNITTPFDGADTPFYITFMSAFPEVPTSFNTINSKRLTRRQSNSTLGIIPAPALADDGSAAPASLLPTRPFPISQPIRLYNRGLQDEHYGFYMYYDKTIYLSNFRIDGESLATGSSEPAEADQNGGCLKSQANAVCTFAQTRFLFKIFTNPAFGAGLLPSSINLNATHPDDQKKTSPTSSATNFERPGSFPYPASIVLDRHGGDLDSKAVYCYGMENGEILSNKKVLSGELRSVGGQLVNAAPTLSGDNSSFNTTAGGIDGGTGGCNCNWQNWQ</sequence>
<dbReference type="EMBL" id="JAVRRJ010000002">
    <property type="protein sequence ID" value="KAK5088534.1"/>
    <property type="molecule type" value="Genomic_DNA"/>
</dbReference>
<feature type="compositionally biased region" description="Polar residues" evidence="1">
    <location>
        <begin position="87"/>
        <end position="107"/>
    </location>
</feature>
<gene>
    <name evidence="3" type="ORF">LTR05_002754</name>
</gene>
<keyword evidence="2" id="KW-0472">Membrane</keyword>
<evidence type="ECO:0000313" key="4">
    <source>
        <dbReference type="Proteomes" id="UP001309876"/>
    </source>
</evidence>
<feature type="compositionally biased region" description="Pro residues" evidence="1">
    <location>
        <begin position="381"/>
        <end position="390"/>
    </location>
</feature>
<evidence type="ECO:0008006" key="5">
    <source>
        <dbReference type="Google" id="ProtNLM"/>
    </source>
</evidence>
<feature type="transmembrane region" description="Helical" evidence="2">
    <location>
        <begin position="813"/>
        <end position="836"/>
    </location>
</feature>
<feature type="compositionally biased region" description="Polar residues" evidence="1">
    <location>
        <begin position="611"/>
        <end position="629"/>
    </location>
</feature>
<accession>A0AAN7T5I6</accession>
<feature type="compositionally biased region" description="Polar residues" evidence="1">
    <location>
        <begin position="562"/>
        <end position="571"/>
    </location>
</feature>
<reference evidence="3 4" key="1">
    <citation type="submission" date="2023-08" db="EMBL/GenBank/DDBJ databases">
        <title>Black Yeasts Isolated from many extreme environments.</title>
        <authorList>
            <person name="Coleine C."/>
            <person name="Stajich J.E."/>
            <person name="Selbmann L."/>
        </authorList>
    </citation>
    <scope>NUCLEOTIDE SEQUENCE [LARGE SCALE GENOMIC DNA]</scope>
    <source>
        <strain evidence="3 4">CCFEE 5910</strain>
    </source>
</reference>
<feature type="region of interest" description="Disordered" evidence="1">
    <location>
        <begin position="1129"/>
        <end position="1150"/>
    </location>
</feature>
<name>A0AAN7T5I6_9EURO</name>
<evidence type="ECO:0000256" key="1">
    <source>
        <dbReference type="SAM" id="MobiDB-lite"/>
    </source>
</evidence>
<feature type="compositionally biased region" description="Polar residues" evidence="1">
    <location>
        <begin position="120"/>
        <end position="132"/>
    </location>
</feature>
<keyword evidence="2" id="KW-1133">Transmembrane helix</keyword>
<keyword evidence="4" id="KW-1185">Reference proteome</keyword>
<protein>
    <recommendedName>
        <fullName evidence="5">Glycoprotease family protein</fullName>
    </recommendedName>
</protein>
<feature type="compositionally biased region" description="Basic and acidic residues" evidence="1">
    <location>
        <begin position="594"/>
        <end position="609"/>
    </location>
</feature>
<evidence type="ECO:0000313" key="3">
    <source>
        <dbReference type="EMBL" id="KAK5088534.1"/>
    </source>
</evidence>